<organism evidence="2 3">
    <name type="scientific">Tulasnella calospora MUT 4182</name>
    <dbReference type="NCBI Taxonomy" id="1051891"/>
    <lineage>
        <taxon>Eukaryota</taxon>
        <taxon>Fungi</taxon>
        <taxon>Dikarya</taxon>
        <taxon>Basidiomycota</taxon>
        <taxon>Agaricomycotina</taxon>
        <taxon>Agaricomycetes</taxon>
        <taxon>Cantharellales</taxon>
        <taxon>Tulasnellaceae</taxon>
        <taxon>Tulasnella</taxon>
    </lineage>
</organism>
<dbReference type="PANTHER" id="PTHR15600:SF42">
    <property type="entry name" value="SACSIN"/>
    <property type="match status" value="1"/>
</dbReference>
<dbReference type="STRING" id="1051891.A0A0C3QK67"/>
<dbReference type="Pfam" id="PF25794">
    <property type="entry name" value="SACS"/>
    <property type="match status" value="1"/>
</dbReference>
<evidence type="ECO:0000313" key="3">
    <source>
        <dbReference type="Proteomes" id="UP000054248"/>
    </source>
</evidence>
<dbReference type="InterPro" id="IPR036890">
    <property type="entry name" value="HATPase_C_sf"/>
</dbReference>
<evidence type="ECO:0000259" key="1">
    <source>
        <dbReference type="Pfam" id="PF25794"/>
    </source>
</evidence>
<accession>A0A0C3QK67</accession>
<protein>
    <recommendedName>
        <fullName evidence="1">Sacsin/Nov domain-containing protein</fullName>
    </recommendedName>
</protein>
<dbReference type="PANTHER" id="PTHR15600">
    <property type="entry name" value="SACSIN"/>
    <property type="match status" value="1"/>
</dbReference>
<reference evidence="3" key="2">
    <citation type="submission" date="2015-01" db="EMBL/GenBank/DDBJ databases">
        <title>Evolutionary Origins and Diversification of the Mycorrhizal Mutualists.</title>
        <authorList>
            <consortium name="DOE Joint Genome Institute"/>
            <consortium name="Mycorrhizal Genomics Consortium"/>
            <person name="Kohler A."/>
            <person name="Kuo A."/>
            <person name="Nagy L.G."/>
            <person name="Floudas D."/>
            <person name="Copeland A."/>
            <person name="Barry K.W."/>
            <person name="Cichocki N."/>
            <person name="Veneault-Fourrey C."/>
            <person name="LaButti K."/>
            <person name="Lindquist E.A."/>
            <person name="Lipzen A."/>
            <person name="Lundell T."/>
            <person name="Morin E."/>
            <person name="Murat C."/>
            <person name="Riley R."/>
            <person name="Ohm R."/>
            <person name="Sun H."/>
            <person name="Tunlid A."/>
            <person name="Henrissat B."/>
            <person name="Grigoriev I.V."/>
            <person name="Hibbett D.S."/>
            <person name="Martin F."/>
        </authorList>
    </citation>
    <scope>NUCLEOTIDE SEQUENCE [LARGE SCALE GENOMIC DNA]</scope>
    <source>
        <strain evidence="3">MUT 4182</strain>
    </source>
</reference>
<feature type="domain" description="Sacsin/Nov" evidence="1">
    <location>
        <begin position="104"/>
        <end position="319"/>
    </location>
</feature>
<dbReference type="OrthoDB" id="1262810at2759"/>
<name>A0A0C3QK67_9AGAM</name>
<evidence type="ECO:0000313" key="2">
    <source>
        <dbReference type="EMBL" id="KIO27691.1"/>
    </source>
</evidence>
<dbReference type="GO" id="GO:0030544">
    <property type="term" value="F:Hsp70 protein binding"/>
    <property type="evidence" value="ECO:0007669"/>
    <property type="project" value="TreeGrafter"/>
</dbReference>
<sequence length="461" mass="51637">MDPHSKESLIRVAIAVAEEMWDGKEKPDFDHTSLLVPTDTGLLAEATTIIVNDMGLAHRPPEGMHFAHPLLSIATARNFGIQTFRESQFHKLVDAEGPEFYIEEHITTRIAGVITEYDIEYSINEWTANAHDAGASCLNLLVDEASFAGRQSVPTKLDFPLGPALVVHNDSVFTDEDFKGIGRIGIGGKSDMSDAIGRFGLGALTFYHFTEVPMIVSGSWVVLLDPSRRYLPLPKSSSGIRIRLQECSLQFPDQLKPLQGLFGFSKDEEIYHGTIFRFPLRTSTQAASSKLSKKHFTSVDLFNIVKRFYTPACRSLFFTSLGQISAKRRGQDHTLSDIWSVTGRRDTVSRDGATGDRFSAVLMKLVCSDPDDNTDPQPHEWLVTQSTTSHESFPEEFHHSQFMEKHRLSSRNSRYVDRGSSLPSLSPFPHLFRSISMHRGYRLKTDERSAMMPQSPGATFH</sequence>
<dbReference type="InterPro" id="IPR052972">
    <property type="entry name" value="Sacsin_chaperone_reg"/>
</dbReference>
<dbReference type="Proteomes" id="UP000054248">
    <property type="component" value="Unassembled WGS sequence"/>
</dbReference>
<dbReference type="SUPFAM" id="SSF55874">
    <property type="entry name" value="ATPase domain of HSP90 chaperone/DNA topoisomerase II/histidine kinase"/>
    <property type="match status" value="1"/>
</dbReference>
<dbReference type="AlphaFoldDB" id="A0A0C3QK67"/>
<dbReference type="EMBL" id="KN823005">
    <property type="protein sequence ID" value="KIO27691.1"/>
    <property type="molecule type" value="Genomic_DNA"/>
</dbReference>
<dbReference type="InterPro" id="IPR058210">
    <property type="entry name" value="SACS/Nov_dom"/>
</dbReference>
<keyword evidence="3" id="KW-1185">Reference proteome</keyword>
<gene>
    <name evidence="2" type="ORF">M407DRAFT_7186</name>
</gene>
<proteinExistence type="predicted"/>
<reference evidence="2 3" key="1">
    <citation type="submission" date="2014-04" db="EMBL/GenBank/DDBJ databases">
        <authorList>
            <consortium name="DOE Joint Genome Institute"/>
            <person name="Kuo A."/>
            <person name="Girlanda M."/>
            <person name="Perotto S."/>
            <person name="Kohler A."/>
            <person name="Nagy L.G."/>
            <person name="Floudas D."/>
            <person name="Copeland A."/>
            <person name="Barry K.W."/>
            <person name="Cichocki N."/>
            <person name="Veneault-Fourrey C."/>
            <person name="LaButti K."/>
            <person name="Lindquist E.A."/>
            <person name="Lipzen A."/>
            <person name="Lundell T."/>
            <person name="Morin E."/>
            <person name="Murat C."/>
            <person name="Sun H."/>
            <person name="Tunlid A."/>
            <person name="Henrissat B."/>
            <person name="Grigoriev I.V."/>
            <person name="Hibbett D.S."/>
            <person name="Martin F."/>
            <person name="Nordberg H.P."/>
            <person name="Cantor M.N."/>
            <person name="Hua S.X."/>
        </authorList>
    </citation>
    <scope>NUCLEOTIDE SEQUENCE [LARGE SCALE GENOMIC DNA]</scope>
    <source>
        <strain evidence="2 3">MUT 4182</strain>
    </source>
</reference>
<dbReference type="HOGENOM" id="CLU_593386_0_0_1"/>